<feature type="transmembrane region" description="Helical" evidence="1">
    <location>
        <begin position="413"/>
        <end position="438"/>
    </location>
</feature>
<feature type="transmembrane region" description="Helical" evidence="1">
    <location>
        <begin position="64"/>
        <end position="81"/>
    </location>
</feature>
<dbReference type="EMBL" id="NOXS01000032">
    <property type="protein sequence ID" value="OYQ18898.1"/>
    <property type="molecule type" value="Genomic_DNA"/>
</dbReference>
<feature type="transmembrane region" description="Helical" evidence="1">
    <location>
        <begin position="284"/>
        <end position="304"/>
    </location>
</feature>
<name>A0A255XPK0_9PROT</name>
<reference evidence="2 3" key="1">
    <citation type="submission" date="2017-07" db="EMBL/GenBank/DDBJ databases">
        <title>Elstera cyanobacteriorum sp. nov., a novel bacterium isolated from cyanobacterial aggregates in a eutrophic lake.</title>
        <authorList>
            <person name="Cai H."/>
        </authorList>
    </citation>
    <scope>NUCLEOTIDE SEQUENCE [LARGE SCALE GENOMIC DNA]</scope>
    <source>
        <strain evidence="2 3">TH019</strain>
    </source>
</reference>
<organism evidence="2 3">
    <name type="scientific">Elstera cyanobacteriorum</name>
    <dbReference type="NCBI Taxonomy" id="2022747"/>
    <lineage>
        <taxon>Bacteria</taxon>
        <taxon>Pseudomonadati</taxon>
        <taxon>Pseudomonadota</taxon>
        <taxon>Alphaproteobacteria</taxon>
        <taxon>Rhodospirillales</taxon>
        <taxon>Rhodospirillaceae</taxon>
        <taxon>Elstera</taxon>
    </lineage>
</organism>
<feature type="transmembrane region" description="Helical" evidence="1">
    <location>
        <begin position="255"/>
        <end position="278"/>
    </location>
</feature>
<evidence type="ECO:0000313" key="2">
    <source>
        <dbReference type="EMBL" id="OYQ18898.1"/>
    </source>
</evidence>
<sequence length="481" mass="51295">MHAPTEALTHAARRLSIALLSGLAFFTILAATSGRTEFGTLAALCLILYLGMILPSVHKREAPLVSVAAVSVIAVTILHPAPGPILLTAAAKGASFASLILALGFLQAPASHSRLVHRCGEFLINQGPSRRYAALTVGGHLFGIVLNLGALSLLGGMMKRSNTLEQAGGDPAIVALRSERMSMAMLRGFSTSTLWSPTTLTVTVSLTLVPDGLWLSILPIGMSMAALLLFIGYLQDRLQHPPRARARALSYHTDLTLRETLLPLSLLVLSVLALIVAVRQLMGWPLGTVVMTVVPLFSVGWMFWQNVGRSLRLALGLTARQTLRHCAEKLPKNRYEVISLSCGGIVGGCVAALIPPQALGDLMNYLGLPPVALLIAVFWVVVLGAQISINPIITVPLLGSAIMQMHPLPVSPFALLVTLITSWTMFTLFSPFSASALILGNIGEVPPRTIVHRWNGLYALGAAFLFNLLIIIVELLTAPVV</sequence>
<dbReference type="AlphaFoldDB" id="A0A255XPK0"/>
<dbReference type="RefSeq" id="WP_094409162.1">
    <property type="nucleotide sequence ID" value="NZ_BMJZ01000001.1"/>
</dbReference>
<evidence type="ECO:0008006" key="4">
    <source>
        <dbReference type="Google" id="ProtNLM"/>
    </source>
</evidence>
<keyword evidence="1" id="KW-0812">Transmembrane</keyword>
<protein>
    <recommendedName>
        <fullName evidence="4">Citrate transporter-like domain-containing protein</fullName>
    </recommendedName>
</protein>
<evidence type="ECO:0000256" key="1">
    <source>
        <dbReference type="SAM" id="Phobius"/>
    </source>
</evidence>
<keyword evidence="1" id="KW-0472">Membrane</keyword>
<dbReference type="Proteomes" id="UP000216361">
    <property type="component" value="Unassembled WGS sequence"/>
</dbReference>
<keyword evidence="1" id="KW-1133">Transmembrane helix</keyword>
<keyword evidence="3" id="KW-1185">Reference proteome</keyword>
<feature type="transmembrane region" description="Helical" evidence="1">
    <location>
        <begin position="458"/>
        <end position="478"/>
    </location>
</feature>
<dbReference type="OrthoDB" id="7832851at2"/>
<feature type="transmembrane region" description="Helical" evidence="1">
    <location>
        <begin position="213"/>
        <end position="234"/>
    </location>
</feature>
<comment type="caution">
    <text evidence="2">The sequence shown here is derived from an EMBL/GenBank/DDBJ whole genome shotgun (WGS) entry which is preliminary data.</text>
</comment>
<proteinExistence type="predicted"/>
<evidence type="ECO:0000313" key="3">
    <source>
        <dbReference type="Proteomes" id="UP000216361"/>
    </source>
</evidence>
<feature type="transmembrane region" description="Helical" evidence="1">
    <location>
        <begin position="337"/>
        <end position="359"/>
    </location>
</feature>
<gene>
    <name evidence="2" type="ORF">CHR90_11665</name>
</gene>
<feature type="transmembrane region" description="Helical" evidence="1">
    <location>
        <begin position="132"/>
        <end position="154"/>
    </location>
</feature>
<accession>A0A255XPK0</accession>
<feature type="transmembrane region" description="Helical" evidence="1">
    <location>
        <begin position="40"/>
        <end position="57"/>
    </location>
</feature>
<feature type="transmembrane region" description="Helical" evidence="1">
    <location>
        <begin position="371"/>
        <end position="393"/>
    </location>
</feature>